<dbReference type="AlphaFoldDB" id="A0A1I9G2X6"/>
<reference evidence="1" key="2">
    <citation type="submission" date="2012-12" db="EMBL/GenBank/DDBJ databases">
        <authorList>
            <consortium name="WormBase Consortium"/>
            <person name="Ghedin E."/>
            <person name="Paulini M."/>
        </authorList>
    </citation>
    <scope>NUCLEOTIDE SEQUENCE</scope>
    <source>
        <strain evidence="1">FR3</strain>
    </source>
</reference>
<protein>
    <submittedName>
        <fullName evidence="1">Bm503, isoform c</fullName>
    </submittedName>
</protein>
<dbReference type="EMBL" id="LN856962">
    <property type="protein sequence ID" value="CDP96883.1"/>
    <property type="molecule type" value="Genomic_DNA"/>
</dbReference>
<name>A0A1I9G2X6_BRUMA</name>
<evidence type="ECO:0000313" key="1">
    <source>
        <dbReference type="EMBL" id="CDP96883.1"/>
    </source>
</evidence>
<sequence length="134" mass="15575">MSGGILYHMNADSLLSVGCADEQQRNGIICEMKTNIKHKSSVMSTYHASKESDSKKYLKGFFIGWHSSEEKYDFSCSCSTQFFPIFWRFEANDYPTNINQTDEKGRRTFNQCKYHTIILSGELYPFIYLTKFIT</sequence>
<gene>
    <name evidence="1" type="primary">Bm503</name>
    <name evidence="1" type="ORF">BM_Bm503</name>
</gene>
<reference evidence="1" key="1">
    <citation type="journal article" date="2007" name="Science">
        <title>Draft genome of the filarial nematode parasite Brugia malayi.</title>
        <authorList>
            <person name="Ghedin E."/>
            <person name="Wang S."/>
            <person name="Spiro D."/>
            <person name="Caler E."/>
            <person name="Zhao Q."/>
            <person name="Crabtree J."/>
            <person name="Allen J.E."/>
            <person name="Delcher A.L."/>
            <person name="Guiliano D.B."/>
            <person name="Miranda-Saavedra D."/>
            <person name="Angiuoli S.V."/>
            <person name="Creasy T."/>
            <person name="Amedeo P."/>
            <person name="Haas B."/>
            <person name="El-Sayed N.M."/>
            <person name="Wortman J.R."/>
            <person name="Feldblyum T."/>
            <person name="Tallon L."/>
            <person name="Schatz M."/>
            <person name="Shumway M."/>
            <person name="Koo H."/>
            <person name="Salzberg S.L."/>
            <person name="Schobel S."/>
            <person name="Pertea M."/>
            <person name="Pop M."/>
            <person name="White O."/>
            <person name="Barton G.J."/>
            <person name="Carlow C.K."/>
            <person name="Crawford M.J."/>
            <person name="Daub J."/>
            <person name="Dimmic M.W."/>
            <person name="Estes C.F."/>
            <person name="Foster J.M."/>
            <person name="Ganatra M."/>
            <person name="Gregory W.F."/>
            <person name="Johnson N.M."/>
            <person name="Jin J."/>
            <person name="Komuniecki R."/>
            <person name="Korf I."/>
            <person name="Kumar S."/>
            <person name="Laney S."/>
            <person name="Li B.W."/>
            <person name="Li W."/>
            <person name="Lindblom T.H."/>
            <person name="Lustigman S."/>
            <person name="Ma D."/>
            <person name="Maina C.V."/>
            <person name="Martin D.M."/>
            <person name="McCarter J.P."/>
            <person name="McReynolds L."/>
            <person name="Mitreva M."/>
            <person name="Nutman T.B."/>
            <person name="Parkinson J."/>
            <person name="Peregrin-Alvarez J.M."/>
            <person name="Poole C."/>
            <person name="Ren Q."/>
            <person name="Saunders L."/>
            <person name="Sluder A.E."/>
            <person name="Smith K."/>
            <person name="Stanke M."/>
            <person name="Unnasch T.R."/>
            <person name="Ware J."/>
            <person name="Wei A.D."/>
            <person name="Weil G."/>
            <person name="Williams D.J."/>
            <person name="Zhang Y."/>
            <person name="Williams S.A."/>
            <person name="Fraser-Liggett C."/>
            <person name="Slatko B."/>
            <person name="Blaxter M.L."/>
            <person name="Scott A.L."/>
        </authorList>
    </citation>
    <scope>NUCLEOTIDE SEQUENCE</scope>
    <source>
        <strain evidence="1">FR3</strain>
    </source>
</reference>
<accession>A0A1I9G2X6</accession>
<organism evidence="1">
    <name type="scientific">Brugia malayi</name>
    <name type="common">Filarial nematode worm</name>
    <dbReference type="NCBI Taxonomy" id="6279"/>
    <lineage>
        <taxon>Eukaryota</taxon>
        <taxon>Metazoa</taxon>
        <taxon>Ecdysozoa</taxon>
        <taxon>Nematoda</taxon>
        <taxon>Chromadorea</taxon>
        <taxon>Rhabditida</taxon>
        <taxon>Spirurina</taxon>
        <taxon>Spiruromorpha</taxon>
        <taxon>Filarioidea</taxon>
        <taxon>Onchocercidae</taxon>
        <taxon>Brugia</taxon>
    </lineage>
</organism>
<proteinExistence type="predicted"/>